<dbReference type="HAMAP" id="MF_00098">
    <property type="entry name" value="Met_tRNA_synth_type1"/>
    <property type="match status" value="1"/>
</dbReference>
<evidence type="ECO:0000259" key="12">
    <source>
        <dbReference type="Pfam" id="PF09334"/>
    </source>
</evidence>
<gene>
    <name evidence="11" type="primary">metG</name>
    <name evidence="14" type="ORF">CVU82_03470</name>
</gene>
<dbReference type="CDD" id="cd00814">
    <property type="entry name" value="MetRS_core"/>
    <property type="match status" value="1"/>
</dbReference>
<keyword evidence="7 11" id="KW-0067">ATP-binding</keyword>
<dbReference type="SUPFAM" id="SSF47323">
    <property type="entry name" value="Anticodon-binding domain of a subclass of class I aminoacyl-tRNA synthetases"/>
    <property type="match status" value="1"/>
</dbReference>
<feature type="binding site" evidence="11">
    <location>
        <position position="147"/>
    </location>
    <ligand>
        <name>Zn(2+)</name>
        <dbReference type="ChEBI" id="CHEBI:29105"/>
    </ligand>
</feature>
<dbReference type="InterPro" id="IPR001412">
    <property type="entry name" value="aa-tRNA-synth_I_CS"/>
</dbReference>
<evidence type="ECO:0000259" key="13">
    <source>
        <dbReference type="Pfam" id="PF19303"/>
    </source>
</evidence>
<evidence type="ECO:0000256" key="4">
    <source>
        <dbReference type="ARBA" id="ARBA00022490"/>
    </source>
</evidence>
<dbReference type="InterPro" id="IPR014758">
    <property type="entry name" value="Met-tRNA_synth"/>
</dbReference>
<evidence type="ECO:0000256" key="9">
    <source>
        <dbReference type="ARBA" id="ARBA00023146"/>
    </source>
</evidence>
<dbReference type="FunFam" id="2.20.28.20:FF:000001">
    <property type="entry name" value="Methionine--tRNA ligase"/>
    <property type="match status" value="1"/>
</dbReference>
<dbReference type="InterPro" id="IPR014729">
    <property type="entry name" value="Rossmann-like_a/b/a_fold"/>
</dbReference>
<dbReference type="EC" id="6.1.1.10" evidence="11"/>
<keyword evidence="9 11" id="KW-0030">Aminoacyl-tRNA synthetase</keyword>
<comment type="similarity">
    <text evidence="3 11">Belongs to the class-I aminoacyl-tRNA synthetase family. MetG type 1 subfamily.</text>
</comment>
<dbReference type="CDD" id="cd07957">
    <property type="entry name" value="Anticodon_Ia_Met"/>
    <property type="match status" value="1"/>
</dbReference>
<evidence type="ECO:0000313" key="14">
    <source>
        <dbReference type="EMBL" id="PKM91089.1"/>
    </source>
</evidence>
<feature type="short sequence motif" description="'HIGH' region" evidence="11">
    <location>
        <begin position="12"/>
        <end position="22"/>
    </location>
</feature>
<comment type="cofactor">
    <cofactor evidence="11">
        <name>Zn(2+)</name>
        <dbReference type="ChEBI" id="CHEBI:29105"/>
    </cofactor>
    <text evidence="11">Binds 1 zinc ion per subunit.</text>
</comment>
<evidence type="ECO:0000256" key="6">
    <source>
        <dbReference type="ARBA" id="ARBA00022741"/>
    </source>
</evidence>
<organism evidence="14 15">
    <name type="scientific">Candidatus Falkowbacteria bacterium HGW-Falkowbacteria-1</name>
    <dbReference type="NCBI Taxonomy" id="2013768"/>
    <lineage>
        <taxon>Bacteria</taxon>
        <taxon>Candidatus Falkowiibacteriota</taxon>
    </lineage>
</organism>
<evidence type="ECO:0000256" key="5">
    <source>
        <dbReference type="ARBA" id="ARBA00022598"/>
    </source>
</evidence>
<dbReference type="InterPro" id="IPR041872">
    <property type="entry name" value="Anticodon_Met"/>
</dbReference>
<evidence type="ECO:0000256" key="1">
    <source>
        <dbReference type="ARBA" id="ARBA00003314"/>
    </source>
</evidence>
<evidence type="ECO:0000256" key="11">
    <source>
        <dbReference type="HAMAP-Rule" id="MF_00098"/>
    </source>
</evidence>
<keyword evidence="11" id="KW-0862">Zinc</keyword>
<dbReference type="SUPFAM" id="SSF57770">
    <property type="entry name" value="Methionyl-tRNA synthetase (MetRS), Zn-domain"/>
    <property type="match status" value="1"/>
</dbReference>
<dbReference type="InterPro" id="IPR033911">
    <property type="entry name" value="MetRS_core"/>
</dbReference>
<keyword evidence="4 11" id="KW-0963">Cytoplasm</keyword>
<reference evidence="14 15" key="1">
    <citation type="journal article" date="2017" name="ISME J.">
        <title>Potential for microbial H2 and metal transformations associated with novel bacteria and archaea in deep terrestrial subsurface sediments.</title>
        <authorList>
            <person name="Hernsdorf A.W."/>
            <person name="Amano Y."/>
            <person name="Miyakawa K."/>
            <person name="Ise K."/>
            <person name="Suzuki Y."/>
            <person name="Anantharaman K."/>
            <person name="Probst A."/>
            <person name="Burstein D."/>
            <person name="Thomas B.C."/>
            <person name="Banfield J.F."/>
        </authorList>
    </citation>
    <scope>NUCLEOTIDE SEQUENCE [LARGE SCALE GENOMIC DNA]</scope>
    <source>
        <strain evidence="14">HGW-Falkowbacteria-1</strain>
    </source>
</reference>
<dbReference type="Pfam" id="PF09334">
    <property type="entry name" value="tRNA-synt_1g"/>
    <property type="match status" value="1"/>
</dbReference>
<feature type="binding site" evidence="11">
    <location>
        <position position="157"/>
    </location>
    <ligand>
        <name>Zn(2+)</name>
        <dbReference type="ChEBI" id="CHEBI:29105"/>
    </ligand>
</feature>
<dbReference type="SUPFAM" id="SSF52374">
    <property type="entry name" value="Nucleotidylyl transferase"/>
    <property type="match status" value="1"/>
</dbReference>
<name>A0A2N2E8R8_9BACT</name>
<feature type="binding site" evidence="11">
    <location>
        <position position="336"/>
    </location>
    <ligand>
        <name>ATP</name>
        <dbReference type="ChEBI" id="CHEBI:30616"/>
    </ligand>
</feature>
<feature type="binding site" evidence="11">
    <location>
        <position position="144"/>
    </location>
    <ligand>
        <name>Zn(2+)</name>
        <dbReference type="ChEBI" id="CHEBI:29105"/>
    </ligand>
</feature>
<dbReference type="GO" id="GO:0006431">
    <property type="term" value="P:methionyl-tRNA aminoacylation"/>
    <property type="evidence" value="ECO:0007669"/>
    <property type="project" value="UniProtKB-UniRule"/>
</dbReference>
<comment type="subunit">
    <text evidence="11">Monomer.</text>
</comment>
<dbReference type="InterPro" id="IPR029038">
    <property type="entry name" value="MetRS_Zn"/>
</dbReference>
<feature type="binding site" evidence="11">
    <location>
        <position position="160"/>
    </location>
    <ligand>
        <name>Zn(2+)</name>
        <dbReference type="ChEBI" id="CHEBI:29105"/>
    </ligand>
</feature>
<comment type="function">
    <text evidence="1 11">Is required not only for elongation of protein synthesis but also for the initiation of all mRNA translation through initiator tRNA(fMet) aminoacylation.</text>
</comment>
<dbReference type="AlphaFoldDB" id="A0A2N2E8R8"/>
<evidence type="ECO:0000256" key="3">
    <source>
        <dbReference type="ARBA" id="ARBA00008258"/>
    </source>
</evidence>
<dbReference type="InterPro" id="IPR015413">
    <property type="entry name" value="Methionyl/Leucyl_tRNA_Synth"/>
</dbReference>
<dbReference type="GO" id="GO:0046872">
    <property type="term" value="F:metal ion binding"/>
    <property type="evidence" value="ECO:0007669"/>
    <property type="project" value="UniProtKB-KW"/>
</dbReference>
<evidence type="ECO:0000256" key="2">
    <source>
        <dbReference type="ARBA" id="ARBA00004496"/>
    </source>
</evidence>
<dbReference type="NCBIfam" id="NF001100">
    <property type="entry name" value="PRK00133.1"/>
    <property type="match status" value="1"/>
</dbReference>
<evidence type="ECO:0000256" key="10">
    <source>
        <dbReference type="ARBA" id="ARBA00047364"/>
    </source>
</evidence>
<proteinExistence type="inferred from homology"/>
<sequence length="551" mass="63411">MNKKILIATAWPYANGSLHLGHVAGLIGSDVCARYFRLKGDDVLFVSGSDCHGTPIAVEADKQGVHPSEIAEKYHKEFSDNFLNGLSFSYDNYTKTSTENHYQTVQEIFLKLYKDGQIYIKEEELPYCSNCQRFLPDRYIEGECPICHFSSARGDQCDNCGNLMDTKNLINPKCKTCGGTPEWRPSEHFFLKLSAWQKEILSFISKSSNWRQNAKNFSLEFVSRGLLDRAITRDTQWGVPIPLEGYETKRIYVWFEAVLGYLSASKEWAKETGDENKWQEFWQNKNALHFYFHGKDNIPFHSIILPMILMSYGGLHLPDRIFSTEYLNLEGKQFSKSRHHAVWLNDFLRDFDSETLRYYLISSGPETADANFSWHDFMAKTNNELIGNFGNFVFRTLSFIKKNFPEGLKYPEKIEEKSTEFLDQIEKTFLLVGEEIENGNFKKALRSIFKIVEDGNRFLNESAPWTSIKTNPDKAAVDLAVFGQAIKSLAVLFNPFLPKTSAKICHSLGMNSKDLKWQYPEKGVLKVGDLEVLYKKIEPEEIEKQLEKIES</sequence>
<comment type="caution">
    <text evidence="14">The sequence shown here is derived from an EMBL/GenBank/DDBJ whole genome shotgun (WGS) entry which is preliminary data.</text>
</comment>
<dbReference type="Gene3D" id="1.10.730.10">
    <property type="entry name" value="Isoleucyl-tRNA Synthetase, Domain 1"/>
    <property type="match status" value="1"/>
</dbReference>
<dbReference type="GO" id="GO:0005524">
    <property type="term" value="F:ATP binding"/>
    <property type="evidence" value="ECO:0007669"/>
    <property type="project" value="UniProtKB-UniRule"/>
</dbReference>
<dbReference type="Gene3D" id="2.20.28.20">
    <property type="entry name" value="Methionyl-tRNA synthetase, Zn-domain"/>
    <property type="match status" value="1"/>
</dbReference>
<evidence type="ECO:0000256" key="8">
    <source>
        <dbReference type="ARBA" id="ARBA00022917"/>
    </source>
</evidence>
<dbReference type="EMBL" id="PHAI01000003">
    <property type="protein sequence ID" value="PKM91089.1"/>
    <property type="molecule type" value="Genomic_DNA"/>
</dbReference>
<keyword evidence="8 11" id="KW-0648">Protein biosynthesis</keyword>
<dbReference type="Gene3D" id="3.40.50.620">
    <property type="entry name" value="HUPs"/>
    <property type="match status" value="1"/>
</dbReference>
<dbReference type="Proteomes" id="UP000233517">
    <property type="component" value="Unassembled WGS sequence"/>
</dbReference>
<feature type="domain" description="Methionyl-tRNA synthetase anticodon-binding" evidence="13">
    <location>
        <begin position="415"/>
        <end position="544"/>
    </location>
</feature>
<dbReference type="NCBIfam" id="TIGR00398">
    <property type="entry name" value="metG"/>
    <property type="match status" value="1"/>
</dbReference>
<keyword evidence="11" id="KW-0479">Metal-binding</keyword>
<evidence type="ECO:0000256" key="7">
    <source>
        <dbReference type="ARBA" id="ARBA00022840"/>
    </source>
</evidence>
<feature type="short sequence motif" description="'KMSKS' region" evidence="11">
    <location>
        <begin position="333"/>
        <end position="337"/>
    </location>
</feature>
<dbReference type="InterPro" id="IPR009080">
    <property type="entry name" value="tRNAsynth_Ia_anticodon-bd"/>
</dbReference>
<keyword evidence="5 11" id="KW-0436">Ligase</keyword>
<dbReference type="Pfam" id="PF19303">
    <property type="entry name" value="Anticodon_3"/>
    <property type="match status" value="1"/>
</dbReference>
<dbReference type="GO" id="GO:0004825">
    <property type="term" value="F:methionine-tRNA ligase activity"/>
    <property type="evidence" value="ECO:0007669"/>
    <property type="project" value="UniProtKB-UniRule"/>
</dbReference>
<dbReference type="InterPro" id="IPR023458">
    <property type="entry name" value="Met-tRNA_ligase_1"/>
</dbReference>
<protein>
    <recommendedName>
        <fullName evidence="11">Methionine--tRNA ligase</fullName>
        <ecNumber evidence="11">6.1.1.10</ecNumber>
    </recommendedName>
    <alternativeName>
        <fullName evidence="11">Methionyl-tRNA synthetase</fullName>
        <shortName evidence="11">MetRS</shortName>
    </alternativeName>
</protein>
<accession>A0A2N2E8R8</accession>
<keyword evidence="6 11" id="KW-0547">Nucleotide-binding</keyword>
<evidence type="ECO:0000313" key="15">
    <source>
        <dbReference type="Proteomes" id="UP000233517"/>
    </source>
</evidence>
<comment type="catalytic activity">
    <reaction evidence="10 11">
        <text>tRNA(Met) + L-methionine + ATP = L-methionyl-tRNA(Met) + AMP + diphosphate</text>
        <dbReference type="Rhea" id="RHEA:13481"/>
        <dbReference type="Rhea" id="RHEA-COMP:9667"/>
        <dbReference type="Rhea" id="RHEA-COMP:9698"/>
        <dbReference type="ChEBI" id="CHEBI:30616"/>
        <dbReference type="ChEBI" id="CHEBI:33019"/>
        <dbReference type="ChEBI" id="CHEBI:57844"/>
        <dbReference type="ChEBI" id="CHEBI:78442"/>
        <dbReference type="ChEBI" id="CHEBI:78530"/>
        <dbReference type="ChEBI" id="CHEBI:456215"/>
        <dbReference type="EC" id="6.1.1.10"/>
    </reaction>
</comment>
<feature type="domain" description="Methionyl/Leucyl tRNA synthetase" evidence="12">
    <location>
        <begin position="5"/>
        <end position="396"/>
    </location>
</feature>
<dbReference type="GO" id="GO:0005829">
    <property type="term" value="C:cytosol"/>
    <property type="evidence" value="ECO:0007669"/>
    <property type="project" value="TreeGrafter"/>
</dbReference>
<dbReference type="PANTHER" id="PTHR45765">
    <property type="entry name" value="METHIONINE--TRNA LIGASE"/>
    <property type="match status" value="1"/>
</dbReference>
<dbReference type="PRINTS" id="PR01041">
    <property type="entry name" value="TRNASYNTHMET"/>
</dbReference>
<dbReference type="PANTHER" id="PTHR45765:SF1">
    <property type="entry name" value="METHIONINE--TRNA LIGASE, CYTOPLASMIC"/>
    <property type="match status" value="1"/>
</dbReference>
<dbReference type="PROSITE" id="PS00178">
    <property type="entry name" value="AA_TRNA_LIGASE_I"/>
    <property type="match status" value="1"/>
</dbReference>
<comment type="subcellular location">
    <subcellularLocation>
        <location evidence="2 11">Cytoplasm</location>
    </subcellularLocation>
</comment>